<dbReference type="SUPFAM" id="SSF51735">
    <property type="entry name" value="NAD(P)-binding Rossmann-fold domains"/>
    <property type="match status" value="1"/>
</dbReference>
<evidence type="ECO:0000256" key="3">
    <source>
        <dbReference type="ARBA" id="ARBA00023002"/>
    </source>
</evidence>
<dbReference type="PANTHER" id="PTHR43008">
    <property type="entry name" value="BENZIL REDUCTASE"/>
    <property type="match status" value="1"/>
</dbReference>
<dbReference type="Pfam" id="PF00106">
    <property type="entry name" value="adh_short"/>
    <property type="match status" value="1"/>
</dbReference>
<organism evidence="4 5">
    <name type="scientific">Bionectria ochroleuca</name>
    <name type="common">Gliocladium roseum</name>
    <dbReference type="NCBI Taxonomy" id="29856"/>
    <lineage>
        <taxon>Eukaryota</taxon>
        <taxon>Fungi</taxon>
        <taxon>Dikarya</taxon>
        <taxon>Ascomycota</taxon>
        <taxon>Pezizomycotina</taxon>
        <taxon>Sordariomycetes</taxon>
        <taxon>Hypocreomycetidae</taxon>
        <taxon>Hypocreales</taxon>
        <taxon>Bionectriaceae</taxon>
        <taxon>Clonostachys</taxon>
    </lineage>
</organism>
<dbReference type="InterPro" id="IPR020904">
    <property type="entry name" value="Sc_DH/Rdtase_CS"/>
</dbReference>
<proteinExistence type="inferred from homology"/>
<name>A0ABY6TRX9_BIOOC</name>
<comment type="similarity">
    <text evidence="1">Belongs to the short-chain dehydrogenases/reductases (SDR) family.</text>
</comment>
<dbReference type="Proteomes" id="UP000766486">
    <property type="component" value="Unassembled WGS sequence"/>
</dbReference>
<evidence type="ECO:0000313" key="4">
    <source>
        <dbReference type="EMBL" id="VUC21397.1"/>
    </source>
</evidence>
<dbReference type="InterPro" id="IPR002347">
    <property type="entry name" value="SDR_fam"/>
</dbReference>
<reference evidence="4 5" key="1">
    <citation type="submission" date="2019-06" db="EMBL/GenBank/DDBJ databases">
        <authorList>
            <person name="Broberg M."/>
        </authorList>
    </citation>
    <scope>NUCLEOTIDE SEQUENCE [LARGE SCALE GENOMIC DNA]</scope>
</reference>
<keyword evidence="3" id="KW-0560">Oxidoreductase</keyword>
<evidence type="ECO:0000313" key="5">
    <source>
        <dbReference type="Proteomes" id="UP000766486"/>
    </source>
</evidence>
<dbReference type="InterPro" id="IPR036291">
    <property type="entry name" value="NAD(P)-bd_dom_sf"/>
</dbReference>
<dbReference type="PRINTS" id="PR00081">
    <property type="entry name" value="GDHRDH"/>
</dbReference>
<dbReference type="PANTHER" id="PTHR43008:SF8">
    <property type="entry name" value="BENZIL REDUCTASE ((S)-BENZOIN FORMING) IRC24"/>
    <property type="match status" value="1"/>
</dbReference>
<sequence>MTSPKVIIITGASKGIGAALVLRLLSQKHKLVLTARSRDVLEEVKFARPDQVEFVAGDMTEPGIAQKVVDTAVKAFGRVDGVIVNHGVLDLGKLSDMSLETFKKSYDVNVFSGFAMVRDLLPPRTIDYSDCSDILITGGKASAVIGELKKTNGSIVWVSSGASTKVYNGWGAYGSSKAAINHLSAHLASEEPSITSIAIAPGRVNTEMQAVLRATGKESMDGSQYENFVEAFEKGTLLEPEKPGNVIAKLAVEPAKHLSGKFLSWNAPELAAYQDDA</sequence>
<gene>
    <name evidence="4" type="ORF">CLO192961_LOCUS51679</name>
</gene>
<evidence type="ECO:0000256" key="2">
    <source>
        <dbReference type="ARBA" id="ARBA00022857"/>
    </source>
</evidence>
<evidence type="ECO:0000256" key="1">
    <source>
        <dbReference type="ARBA" id="ARBA00006484"/>
    </source>
</evidence>
<dbReference type="EMBL" id="CABFNS010000381">
    <property type="protein sequence ID" value="VUC21397.1"/>
    <property type="molecule type" value="Genomic_DNA"/>
</dbReference>
<protein>
    <recommendedName>
        <fullName evidence="6">NAD(P)-binding protein</fullName>
    </recommendedName>
</protein>
<evidence type="ECO:0008006" key="6">
    <source>
        <dbReference type="Google" id="ProtNLM"/>
    </source>
</evidence>
<dbReference type="PROSITE" id="PS00061">
    <property type="entry name" value="ADH_SHORT"/>
    <property type="match status" value="1"/>
</dbReference>
<keyword evidence="2" id="KW-0521">NADP</keyword>
<comment type="caution">
    <text evidence="4">The sequence shown here is derived from an EMBL/GenBank/DDBJ whole genome shotgun (WGS) entry which is preliminary data.</text>
</comment>
<dbReference type="Gene3D" id="3.40.50.720">
    <property type="entry name" value="NAD(P)-binding Rossmann-like Domain"/>
    <property type="match status" value="1"/>
</dbReference>
<keyword evidence="5" id="KW-1185">Reference proteome</keyword>
<accession>A0ABY6TRX9</accession>